<evidence type="ECO:0000313" key="2">
    <source>
        <dbReference type="EMBL" id="NJP03397.1"/>
    </source>
</evidence>
<gene>
    <name evidence="2" type="ORF">HBH25_21400</name>
</gene>
<dbReference type="EMBL" id="JAAVJI010000019">
    <property type="protein sequence ID" value="NJP03397.1"/>
    <property type="molecule type" value="Genomic_DNA"/>
</dbReference>
<protein>
    <submittedName>
        <fullName evidence="2">Pr6Pr family membrane protein</fullName>
    </submittedName>
</protein>
<organism evidence="2 3">
    <name type="scientific">Pseudomonas quercus</name>
    <dbReference type="NCBI Taxonomy" id="2722792"/>
    <lineage>
        <taxon>Bacteria</taxon>
        <taxon>Pseudomonadati</taxon>
        <taxon>Pseudomonadota</taxon>
        <taxon>Gammaproteobacteria</taxon>
        <taxon>Pseudomonadales</taxon>
        <taxon>Pseudomonadaceae</taxon>
        <taxon>Pseudomonas</taxon>
    </lineage>
</organism>
<keyword evidence="1" id="KW-0812">Transmembrane</keyword>
<feature type="transmembrane region" description="Helical" evidence="1">
    <location>
        <begin position="40"/>
        <end position="64"/>
    </location>
</feature>
<comment type="caution">
    <text evidence="2">The sequence shown here is derived from an EMBL/GenBank/DDBJ whole genome shotgun (WGS) entry which is preliminary data.</text>
</comment>
<evidence type="ECO:0000256" key="1">
    <source>
        <dbReference type="SAM" id="Phobius"/>
    </source>
</evidence>
<accession>A0ABX0YMM2</accession>
<sequence>MRGLTAVKLLALIAWAAIVTQVYLVLQSRWAIGASLVGGLIHVLSYFTVLSNTFAAAVLSAHAWPRGTRPSRFFRLPPVASCAVLSMLLVGIAYNLLLRQFWHPQGVQWVVNEVLHDLMPPAMLAFWWGCIPKGQLRRHHVALWALYPLGWYGFTLMRGWSIGVWPYPFMDATELGFARAFVNALGLLIAFCLGGLITVSVDAGLARRRRLHGANSQQP</sequence>
<dbReference type="NCBIfam" id="NF038065">
    <property type="entry name" value="Pr6Pr"/>
    <property type="match status" value="1"/>
</dbReference>
<reference evidence="2 3" key="1">
    <citation type="submission" date="2020-03" db="EMBL/GenBank/DDBJ databases">
        <authorList>
            <person name="Wang L."/>
            <person name="He N."/>
            <person name="Li Y."/>
            <person name="Fang Y."/>
            <person name="Zhang F."/>
        </authorList>
    </citation>
    <scope>NUCLEOTIDE SEQUENCE [LARGE SCALE GENOMIC DNA]</scope>
    <source>
        <strain evidence="3">hsmgli-8</strain>
    </source>
</reference>
<keyword evidence="3" id="KW-1185">Reference proteome</keyword>
<feature type="transmembrane region" description="Helical" evidence="1">
    <location>
        <begin position="141"/>
        <end position="160"/>
    </location>
</feature>
<evidence type="ECO:0000313" key="3">
    <source>
        <dbReference type="Proteomes" id="UP000746535"/>
    </source>
</evidence>
<proteinExistence type="predicted"/>
<keyword evidence="1" id="KW-1133">Transmembrane helix</keyword>
<dbReference type="RefSeq" id="WP_168085959.1">
    <property type="nucleotide sequence ID" value="NZ_JAAVJI010000019.1"/>
</dbReference>
<feature type="transmembrane region" description="Helical" evidence="1">
    <location>
        <begin position="76"/>
        <end position="97"/>
    </location>
</feature>
<dbReference type="Proteomes" id="UP000746535">
    <property type="component" value="Unassembled WGS sequence"/>
</dbReference>
<feature type="transmembrane region" description="Helical" evidence="1">
    <location>
        <begin position="180"/>
        <end position="201"/>
    </location>
</feature>
<dbReference type="InterPro" id="IPR049713">
    <property type="entry name" value="Pr6Pr-like"/>
</dbReference>
<name>A0ABX0YMM2_9PSED</name>
<keyword evidence="1" id="KW-0472">Membrane</keyword>